<sequence length="203" mass="22946">MLPIQLVDIEAFWMTLEIDYFHPSSQEDMDMDSEMRLLTDLVLIAHRKIQKSTSSGSGSGSGFGSGSGSVSGSRGRGRPQRAPRGRGREHSRGRSSLSSVIDPSLYSIFPYTDAFPTFIYPFIENWKNVIGDGNCGYWVVDHPGGILVIGILTEQQYFIQLQMHDRCPMPPLHLQWVHHCSDRVSSWADTYYDRIADWNARFA</sequence>
<dbReference type="EMBL" id="CM044706">
    <property type="protein sequence ID" value="KAI5657672.1"/>
    <property type="molecule type" value="Genomic_DNA"/>
</dbReference>
<evidence type="ECO:0000313" key="2">
    <source>
        <dbReference type="Proteomes" id="UP001060085"/>
    </source>
</evidence>
<reference evidence="2" key="1">
    <citation type="journal article" date="2023" name="Nat. Plants">
        <title>Single-cell RNA sequencing provides a high-resolution roadmap for understanding the multicellular compartmentation of specialized metabolism.</title>
        <authorList>
            <person name="Sun S."/>
            <person name="Shen X."/>
            <person name="Li Y."/>
            <person name="Li Y."/>
            <person name="Wang S."/>
            <person name="Li R."/>
            <person name="Zhang H."/>
            <person name="Shen G."/>
            <person name="Guo B."/>
            <person name="Wei J."/>
            <person name="Xu J."/>
            <person name="St-Pierre B."/>
            <person name="Chen S."/>
            <person name="Sun C."/>
        </authorList>
    </citation>
    <scope>NUCLEOTIDE SEQUENCE [LARGE SCALE GENOMIC DNA]</scope>
</reference>
<accession>A0ACC0A9R3</accession>
<keyword evidence="2" id="KW-1185">Reference proteome</keyword>
<gene>
    <name evidence="1" type="ORF">M9H77_26465</name>
</gene>
<dbReference type="Proteomes" id="UP001060085">
    <property type="component" value="Linkage Group LG06"/>
</dbReference>
<name>A0ACC0A9R3_CATRO</name>
<protein>
    <submittedName>
        <fullName evidence="1">Uncharacterized protein</fullName>
    </submittedName>
</protein>
<evidence type="ECO:0000313" key="1">
    <source>
        <dbReference type="EMBL" id="KAI5657672.1"/>
    </source>
</evidence>
<organism evidence="1 2">
    <name type="scientific">Catharanthus roseus</name>
    <name type="common">Madagascar periwinkle</name>
    <name type="synonym">Vinca rosea</name>
    <dbReference type="NCBI Taxonomy" id="4058"/>
    <lineage>
        <taxon>Eukaryota</taxon>
        <taxon>Viridiplantae</taxon>
        <taxon>Streptophyta</taxon>
        <taxon>Embryophyta</taxon>
        <taxon>Tracheophyta</taxon>
        <taxon>Spermatophyta</taxon>
        <taxon>Magnoliopsida</taxon>
        <taxon>eudicotyledons</taxon>
        <taxon>Gunneridae</taxon>
        <taxon>Pentapetalae</taxon>
        <taxon>asterids</taxon>
        <taxon>lamiids</taxon>
        <taxon>Gentianales</taxon>
        <taxon>Apocynaceae</taxon>
        <taxon>Rauvolfioideae</taxon>
        <taxon>Vinceae</taxon>
        <taxon>Catharanthinae</taxon>
        <taxon>Catharanthus</taxon>
    </lineage>
</organism>
<comment type="caution">
    <text evidence="1">The sequence shown here is derived from an EMBL/GenBank/DDBJ whole genome shotgun (WGS) entry which is preliminary data.</text>
</comment>
<proteinExistence type="predicted"/>